<protein>
    <recommendedName>
        <fullName evidence="8">Calmodulin-binding domain-containing protein</fullName>
    </recommendedName>
</protein>
<keyword evidence="6" id="KW-0472">Membrane</keyword>
<dbReference type="GO" id="GO:0016286">
    <property type="term" value="F:small conductance calcium-activated potassium channel activity"/>
    <property type="evidence" value="ECO:0007669"/>
    <property type="project" value="InterPro"/>
</dbReference>
<evidence type="ECO:0000313" key="9">
    <source>
        <dbReference type="Ensembl" id="ENSPMAP00000009373.1"/>
    </source>
</evidence>
<dbReference type="Pfam" id="PF02888">
    <property type="entry name" value="CaMBD"/>
    <property type="match status" value="1"/>
</dbReference>
<keyword evidence="3" id="KW-0812">Transmembrane</keyword>
<name>S4RVY3_PETMA</name>
<keyword evidence="5" id="KW-0406">Ion transport</keyword>
<dbReference type="GO" id="GO:0005516">
    <property type="term" value="F:calmodulin binding"/>
    <property type="evidence" value="ECO:0007669"/>
    <property type="project" value="InterPro"/>
</dbReference>
<dbReference type="STRING" id="7757.ENSPMAP00000009373"/>
<accession>S4RVY3</accession>
<dbReference type="SUPFAM" id="SSF81327">
    <property type="entry name" value="Small-conductance potassium channel"/>
    <property type="match status" value="1"/>
</dbReference>
<comment type="subcellular location">
    <subcellularLocation>
        <location evidence="1">Membrane</location>
        <topology evidence="1">Multi-pass membrane protein</topology>
    </subcellularLocation>
</comment>
<dbReference type="InterPro" id="IPR004178">
    <property type="entry name" value="CaM-bd_dom"/>
</dbReference>
<dbReference type="Gene3D" id="1.10.287.70">
    <property type="match status" value="1"/>
</dbReference>
<keyword evidence="4" id="KW-1133">Transmembrane helix</keyword>
<evidence type="ECO:0000256" key="4">
    <source>
        <dbReference type="ARBA" id="ARBA00022989"/>
    </source>
</evidence>
<evidence type="ECO:0000256" key="2">
    <source>
        <dbReference type="ARBA" id="ARBA00022448"/>
    </source>
</evidence>
<feature type="domain" description="Calmodulin-binding" evidence="8">
    <location>
        <begin position="2"/>
        <end position="26"/>
    </location>
</feature>
<dbReference type="AlphaFoldDB" id="S4RVY3"/>
<proteinExistence type="predicted"/>
<dbReference type="GO" id="GO:0016020">
    <property type="term" value="C:membrane"/>
    <property type="evidence" value="ECO:0007669"/>
    <property type="project" value="UniProtKB-SubCell"/>
</dbReference>
<evidence type="ECO:0000256" key="6">
    <source>
        <dbReference type="ARBA" id="ARBA00023136"/>
    </source>
</evidence>
<sequence>RLRSVKMEQRKLTDQANTLVDLAKTQNVMYDLVSDLNERNEEFEKRLATMEGKLEAMADCITSLPARIAQTM</sequence>
<reference evidence="9" key="1">
    <citation type="submission" date="2025-08" db="UniProtKB">
        <authorList>
            <consortium name="Ensembl"/>
        </authorList>
    </citation>
    <scope>IDENTIFICATION</scope>
</reference>
<evidence type="ECO:0000256" key="7">
    <source>
        <dbReference type="ARBA" id="ARBA00023303"/>
    </source>
</evidence>
<dbReference type="InterPro" id="IPR036122">
    <property type="entry name" value="CaM-bd_dom_sf"/>
</dbReference>
<evidence type="ECO:0000256" key="3">
    <source>
        <dbReference type="ARBA" id="ARBA00022692"/>
    </source>
</evidence>
<evidence type="ECO:0000256" key="1">
    <source>
        <dbReference type="ARBA" id="ARBA00004141"/>
    </source>
</evidence>
<keyword evidence="2" id="KW-0813">Transport</keyword>
<evidence type="ECO:0000259" key="8">
    <source>
        <dbReference type="Pfam" id="PF02888"/>
    </source>
</evidence>
<dbReference type="InterPro" id="IPR015449">
    <property type="entry name" value="K_chnl_Ca-activ_SK"/>
</dbReference>
<keyword evidence="7" id="KW-0407">Ion channel</keyword>
<dbReference type="HOGENOM" id="CLU_2728944_0_0_1"/>
<dbReference type="GeneTree" id="ENSGT00950000182904"/>
<reference evidence="9" key="2">
    <citation type="submission" date="2025-09" db="UniProtKB">
        <authorList>
            <consortium name="Ensembl"/>
        </authorList>
    </citation>
    <scope>IDENTIFICATION</scope>
</reference>
<organism evidence="9">
    <name type="scientific">Petromyzon marinus</name>
    <name type="common">Sea lamprey</name>
    <dbReference type="NCBI Taxonomy" id="7757"/>
    <lineage>
        <taxon>Eukaryota</taxon>
        <taxon>Metazoa</taxon>
        <taxon>Chordata</taxon>
        <taxon>Craniata</taxon>
        <taxon>Vertebrata</taxon>
        <taxon>Cyclostomata</taxon>
        <taxon>Hyperoartia</taxon>
        <taxon>Petromyzontiformes</taxon>
        <taxon>Petromyzontidae</taxon>
        <taxon>Petromyzon</taxon>
    </lineage>
</organism>
<dbReference type="Ensembl" id="ENSPMAT00000009413.1">
    <property type="protein sequence ID" value="ENSPMAP00000009373.1"/>
    <property type="gene ID" value="ENSPMAG00000008520.1"/>
</dbReference>
<evidence type="ECO:0000256" key="5">
    <source>
        <dbReference type="ARBA" id="ARBA00023065"/>
    </source>
</evidence>
<dbReference type="PANTHER" id="PTHR10153">
    <property type="entry name" value="SMALL CONDUCTANCE CALCIUM-ACTIVATED POTASSIUM CHANNEL"/>
    <property type="match status" value="1"/>
</dbReference>